<proteinExistence type="predicted"/>
<evidence type="ECO:0000259" key="1">
    <source>
        <dbReference type="Pfam" id="PF13403"/>
    </source>
</evidence>
<gene>
    <name evidence="2" type="ORF">BK022_12370</name>
</gene>
<organism evidence="2 3">
    <name type="scientific">Methylorubrum extorquens</name>
    <name type="common">Methylobacterium dichloromethanicum</name>
    <name type="synonym">Methylobacterium extorquens</name>
    <dbReference type="NCBI Taxonomy" id="408"/>
    <lineage>
        <taxon>Bacteria</taxon>
        <taxon>Pseudomonadati</taxon>
        <taxon>Pseudomonadota</taxon>
        <taxon>Alphaproteobacteria</taxon>
        <taxon>Hyphomicrobiales</taxon>
        <taxon>Methylobacteriaceae</taxon>
        <taxon>Methylorubrum</taxon>
    </lineage>
</organism>
<dbReference type="Proteomes" id="UP000180215">
    <property type="component" value="Unassembled WGS sequence"/>
</dbReference>
<feature type="domain" description="Hedgehog/Intein (Hint)" evidence="1">
    <location>
        <begin position="3"/>
        <end position="125"/>
    </location>
</feature>
<accession>A0A1S1P908</accession>
<dbReference type="AlphaFoldDB" id="A0A1S1P908"/>
<reference evidence="2 3" key="1">
    <citation type="submission" date="2016-10" db="EMBL/GenBank/DDBJ databases">
        <title>Draft genome sequence of Methylobacterium extorquens CP3, a seed endophyte of Crotalaria pumila with plant growth-promoting and metal tolerance properties.</title>
        <authorList>
            <person name="Sanchez-Lopez A.S."/>
            <person name="Van Hamme J.D."/>
            <person name="Thijs S."/>
            <person name="Mcammond B.M."/>
            <person name="Stevens V."/>
            <person name="Gonzalez-Chavez M.D.C."/>
            <person name="Vangronsveld J."/>
        </authorList>
    </citation>
    <scope>NUCLEOTIDE SEQUENCE [LARGE SCALE GENOMIC DNA]</scope>
    <source>
        <strain evidence="2 3">CP3</strain>
    </source>
</reference>
<dbReference type="EMBL" id="MNAO01000130">
    <property type="protein sequence ID" value="OHV16424.1"/>
    <property type="molecule type" value="Genomic_DNA"/>
</dbReference>
<evidence type="ECO:0000313" key="3">
    <source>
        <dbReference type="Proteomes" id="UP000180215"/>
    </source>
</evidence>
<sequence length="196" mass="21104">MCTPRGDVSVDRLRVGDTVLTATGNIQSIVWVELRSVICDDTTSPVRVRAGAFGSDLPRRNTYIPPKYTVLVGADMDNTGGVLVPMTSLINGTTITREACASVTYCHLKIAVCDILLVEGLPIEGTASRRDAFEAMASKLISEGPGYVALGWIGRDHPIVLSGPLVEAERGRLEAVFAASLCKQCEWDADSFWMAD</sequence>
<comment type="caution">
    <text evidence="2">The sequence shown here is derived from an EMBL/GenBank/DDBJ whole genome shotgun (WGS) entry which is preliminary data.</text>
</comment>
<evidence type="ECO:0000313" key="2">
    <source>
        <dbReference type="EMBL" id="OHV16424.1"/>
    </source>
</evidence>
<dbReference type="Pfam" id="PF13403">
    <property type="entry name" value="Hint_2"/>
    <property type="match status" value="1"/>
</dbReference>
<dbReference type="InterPro" id="IPR028992">
    <property type="entry name" value="Hedgehog/Intein_dom"/>
</dbReference>
<protein>
    <recommendedName>
        <fullName evidence="1">Hedgehog/Intein (Hint) domain-containing protein</fullName>
    </recommendedName>
</protein>
<name>A0A1S1P908_METEX</name>